<protein>
    <submittedName>
        <fullName evidence="4">Uncharacterized protein</fullName>
    </submittedName>
</protein>
<evidence type="ECO:0000256" key="1">
    <source>
        <dbReference type="SAM" id="Coils"/>
    </source>
</evidence>
<dbReference type="EMBL" id="HBIB01046594">
    <property type="protein sequence ID" value="CAE0268287.1"/>
    <property type="molecule type" value="Transcribed_RNA"/>
</dbReference>
<dbReference type="SUPFAM" id="SSF52540">
    <property type="entry name" value="P-loop containing nucleoside triphosphate hydrolases"/>
    <property type="match status" value="1"/>
</dbReference>
<dbReference type="InterPro" id="IPR027417">
    <property type="entry name" value="P-loop_NTPase"/>
</dbReference>
<feature type="compositionally biased region" description="Acidic residues" evidence="2">
    <location>
        <begin position="241"/>
        <end position="258"/>
    </location>
</feature>
<reference evidence="4" key="1">
    <citation type="submission" date="2021-01" db="EMBL/GenBank/DDBJ databases">
        <authorList>
            <person name="Corre E."/>
            <person name="Pelletier E."/>
            <person name="Niang G."/>
            <person name="Scheremetjew M."/>
            <person name="Finn R."/>
            <person name="Kale V."/>
            <person name="Holt S."/>
            <person name="Cochrane G."/>
            <person name="Meng A."/>
            <person name="Brown T."/>
            <person name="Cohen L."/>
        </authorList>
    </citation>
    <scope>NUCLEOTIDE SEQUENCE</scope>
    <source>
        <strain evidence="4">NIES-2562</strain>
    </source>
</reference>
<feature type="compositionally biased region" description="Basic and acidic residues" evidence="2">
    <location>
        <begin position="259"/>
        <end position="274"/>
    </location>
</feature>
<feature type="coiled-coil region" evidence="1">
    <location>
        <begin position="883"/>
        <end position="911"/>
    </location>
</feature>
<dbReference type="EMBL" id="HBIB01046593">
    <property type="protein sequence ID" value="CAE0268286.1"/>
    <property type="molecule type" value="Transcribed_RNA"/>
</dbReference>
<keyword evidence="1" id="KW-0175">Coiled coil</keyword>
<proteinExistence type="predicted"/>
<feature type="region of interest" description="Disordered" evidence="2">
    <location>
        <begin position="240"/>
        <end position="274"/>
    </location>
</feature>
<sequence>MRDTITSFFDWCKRSKKALSQASQACLQHEPSPYFAHARDILEEKRELCGHHQSITLAGETGSGKTWTLNALLSLSVLPIERYRSVNKKKGEREAEVDNLELATYLPPQLTVLPDLARDKDLPRDDGFDTLFFRSGKGRGCEPFLFPSKRTNTFTSVTSVPMKAKYGTTWHLLVKRRGEKWARDHVKRYVIARRQVGKLHSVDDTILLEETEKSSSDLEVAKSCFMILTPLSYQQRILTGAEEEDTDDEKTDDGEDEKTDGGEEEGRKKGEKKAKEIEVEFTTEAQALFGTSHIYSGNREDSVADRHFVRDCIRKLCHPEGDVSVLRPEQVLLEELVCYCPCQILKGGRVLVDAPGSNDRDAFKVQAMTETLCRSRSVLAITNKTLSSCGSLSDVLENDVIPQIEGSVRGARLTVLFNAEANDPGHVKKRFRDFLKGREVGDLAHHSEEANQAVETIRTEIRSYFRKHLIKTGKAFASREAFDMRVTQLMRDNILVVPCDLGLFSALCLSYADVRDRPGYGTLLTRTNGFQLLGSLDWLAMSELAGHLKDAMNQVEVCQEMHATEGPSFRIPSAFSEQTPPFPYKEREVEEIAHLSDMYKNKKAVPKHWKTLLHNTYEAEAERAYERITDLMEKLSEPFVGERRKSGTQGEEGTEGMEFESKFVTSKVAALSQDLRTVYLRPFKRVYSVAIFTAFEKEVQCLTRALVDVAEDGLKRLILERSCPTESLLDAFLSAFRSKCSSQLERAFYRSRKLTASWKAAAWTIEEVYAIFERAHTAVTQEDNILSVLEACDVFPDASSLDEREYKAVMRELYTGLRREVRGQVIERVKLSIRCVERSYDTRIYGSTAVKEERIDDLYSVSEAIRQACLHLPSLLRYFVFFVEQKCKEARKQQEKEKEKKEEKEEEWEKNLHKGIFSDFYGRGLSFQRQALHNKMFPKKIICCCFGKQNAVFLLLMDKKIRGRNHDWQM</sequence>
<accession>A0A7S3GJE8</accession>
<name>A0A7S3GJE8_9EUKA</name>
<evidence type="ECO:0000313" key="4">
    <source>
        <dbReference type="EMBL" id="CAE0268287.1"/>
    </source>
</evidence>
<gene>
    <name evidence="3" type="ORF">PBIL07802_LOCUS30635</name>
    <name evidence="4" type="ORF">PBIL07802_LOCUS30636</name>
</gene>
<evidence type="ECO:0000313" key="3">
    <source>
        <dbReference type="EMBL" id="CAE0268286.1"/>
    </source>
</evidence>
<evidence type="ECO:0000256" key="2">
    <source>
        <dbReference type="SAM" id="MobiDB-lite"/>
    </source>
</evidence>
<dbReference type="AlphaFoldDB" id="A0A7S3GJE8"/>
<organism evidence="4">
    <name type="scientific">Palpitomonas bilix</name>
    <dbReference type="NCBI Taxonomy" id="652834"/>
    <lineage>
        <taxon>Eukaryota</taxon>
        <taxon>Eukaryota incertae sedis</taxon>
    </lineage>
</organism>